<accession>A0AC34F2W0</accession>
<sequence>MKKFSKDRSSPSHLLSRKQKSTPNTPENQHSPRFYSPNNSAGKPRMNEIVLYEPHASLNFQTLPYEIQKRFAQLVPTPAANNFFKTSKTAASFANLRTIIDDLEIFYHSKCTYTPKIDDIKCVEILDKLVLKSIPQTSGLEPVISSLPVYFSKLAITESWIEFDILKALVEHQHVNEVIFDGDINFGETEIPSEVINAFFDRLTKIRKIRLSISLLTGNEKNTTQFLSTAKNFEKSLRTVNTYKTVIFTQKIHRRKIYDL</sequence>
<organism evidence="1 2">
    <name type="scientific">Panagrolaimus sp. ES5</name>
    <dbReference type="NCBI Taxonomy" id="591445"/>
    <lineage>
        <taxon>Eukaryota</taxon>
        <taxon>Metazoa</taxon>
        <taxon>Ecdysozoa</taxon>
        <taxon>Nematoda</taxon>
        <taxon>Chromadorea</taxon>
        <taxon>Rhabditida</taxon>
        <taxon>Tylenchina</taxon>
        <taxon>Panagrolaimomorpha</taxon>
        <taxon>Panagrolaimoidea</taxon>
        <taxon>Panagrolaimidae</taxon>
        <taxon>Panagrolaimus</taxon>
    </lineage>
</organism>
<reference evidence="2" key="1">
    <citation type="submission" date="2022-11" db="UniProtKB">
        <authorList>
            <consortium name="WormBaseParasite"/>
        </authorList>
    </citation>
    <scope>IDENTIFICATION</scope>
</reference>
<evidence type="ECO:0000313" key="1">
    <source>
        <dbReference type="Proteomes" id="UP000887579"/>
    </source>
</evidence>
<protein>
    <submittedName>
        <fullName evidence="2">Uncharacterized protein</fullName>
    </submittedName>
</protein>
<dbReference type="WBParaSite" id="ES5_v2.g11297.t1">
    <property type="protein sequence ID" value="ES5_v2.g11297.t1"/>
    <property type="gene ID" value="ES5_v2.g11297"/>
</dbReference>
<name>A0AC34F2W0_9BILA</name>
<proteinExistence type="predicted"/>
<evidence type="ECO:0000313" key="2">
    <source>
        <dbReference type="WBParaSite" id="ES5_v2.g11297.t1"/>
    </source>
</evidence>
<dbReference type="Proteomes" id="UP000887579">
    <property type="component" value="Unplaced"/>
</dbReference>